<dbReference type="Proteomes" id="UP000827986">
    <property type="component" value="Unassembled WGS sequence"/>
</dbReference>
<dbReference type="EMBL" id="JAHDVG010000463">
    <property type="protein sequence ID" value="KAH1187811.1"/>
    <property type="molecule type" value="Genomic_DNA"/>
</dbReference>
<comment type="caution">
    <text evidence="1">The sequence shown here is derived from an EMBL/GenBank/DDBJ whole genome shotgun (WGS) entry which is preliminary data.</text>
</comment>
<keyword evidence="2" id="KW-1185">Reference proteome</keyword>
<organism evidence="1 2">
    <name type="scientific">Mauremys mutica</name>
    <name type="common">yellowpond turtle</name>
    <dbReference type="NCBI Taxonomy" id="74926"/>
    <lineage>
        <taxon>Eukaryota</taxon>
        <taxon>Metazoa</taxon>
        <taxon>Chordata</taxon>
        <taxon>Craniata</taxon>
        <taxon>Vertebrata</taxon>
        <taxon>Euteleostomi</taxon>
        <taxon>Archelosauria</taxon>
        <taxon>Testudinata</taxon>
        <taxon>Testudines</taxon>
        <taxon>Cryptodira</taxon>
        <taxon>Durocryptodira</taxon>
        <taxon>Testudinoidea</taxon>
        <taxon>Geoemydidae</taxon>
        <taxon>Geoemydinae</taxon>
        <taxon>Mauremys</taxon>
    </lineage>
</organism>
<sequence>MGLCKWGKRFETKETEKQVHNITPHYQSLLTAPLGSMLFGATRPPSSSRIIGCRCISYTCSYAETYSHTCRCAPACLHTISCAGSQAQVESYVRTCLVMYTYTQSCMYSQVHRPALQANTLAQTHTCTVRWMQEYRCVQ</sequence>
<reference evidence="1" key="1">
    <citation type="submission" date="2021-09" db="EMBL/GenBank/DDBJ databases">
        <title>The genome of Mauremys mutica provides insights into the evolution of semi-aquatic lifestyle.</title>
        <authorList>
            <person name="Gong S."/>
            <person name="Gao Y."/>
        </authorList>
    </citation>
    <scope>NUCLEOTIDE SEQUENCE</scope>
    <source>
        <strain evidence="1">MM-2020</strain>
        <tissue evidence="1">Muscle</tissue>
    </source>
</reference>
<evidence type="ECO:0000313" key="1">
    <source>
        <dbReference type="EMBL" id="KAH1187811.1"/>
    </source>
</evidence>
<protein>
    <submittedName>
        <fullName evidence="1">Uncharacterized protein</fullName>
    </submittedName>
</protein>
<dbReference type="AlphaFoldDB" id="A0A9D3XWY8"/>
<evidence type="ECO:0000313" key="2">
    <source>
        <dbReference type="Proteomes" id="UP000827986"/>
    </source>
</evidence>
<accession>A0A9D3XWY8</accession>
<proteinExistence type="predicted"/>
<name>A0A9D3XWY8_9SAUR</name>
<gene>
    <name evidence="1" type="ORF">KIL84_020560</name>
</gene>